<dbReference type="InterPro" id="IPR000835">
    <property type="entry name" value="HTH_MarR-typ"/>
</dbReference>
<evidence type="ECO:0000313" key="2">
    <source>
        <dbReference type="EMBL" id="GIJ57257.1"/>
    </source>
</evidence>
<dbReference type="GO" id="GO:0003700">
    <property type="term" value="F:DNA-binding transcription factor activity"/>
    <property type="evidence" value="ECO:0007669"/>
    <property type="project" value="InterPro"/>
</dbReference>
<dbReference type="PANTHER" id="PTHR33164:SF57">
    <property type="entry name" value="MARR-FAMILY TRANSCRIPTIONAL REGULATOR"/>
    <property type="match status" value="1"/>
</dbReference>
<dbReference type="PANTHER" id="PTHR33164">
    <property type="entry name" value="TRANSCRIPTIONAL REGULATOR, MARR FAMILY"/>
    <property type="match status" value="1"/>
</dbReference>
<protein>
    <recommendedName>
        <fullName evidence="1">HTH marR-type domain-containing protein</fullName>
    </recommendedName>
</protein>
<reference evidence="2" key="1">
    <citation type="submission" date="2021-01" db="EMBL/GenBank/DDBJ databases">
        <title>Whole genome shotgun sequence of Virgisporangium aurantiacum NBRC 16421.</title>
        <authorList>
            <person name="Komaki H."/>
            <person name="Tamura T."/>
        </authorList>
    </citation>
    <scope>NUCLEOTIDE SEQUENCE</scope>
    <source>
        <strain evidence="2">NBRC 16421</strain>
    </source>
</reference>
<dbReference type="PRINTS" id="PR00598">
    <property type="entry name" value="HTHMARR"/>
</dbReference>
<name>A0A8J3Z5H2_9ACTN</name>
<dbReference type="GO" id="GO:0006950">
    <property type="term" value="P:response to stress"/>
    <property type="evidence" value="ECO:0007669"/>
    <property type="project" value="TreeGrafter"/>
</dbReference>
<evidence type="ECO:0000313" key="3">
    <source>
        <dbReference type="Proteomes" id="UP000612585"/>
    </source>
</evidence>
<dbReference type="EMBL" id="BOPG01000030">
    <property type="protein sequence ID" value="GIJ57257.1"/>
    <property type="molecule type" value="Genomic_DNA"/>
</dbReference>
<sequence>MTSDALADGLVDGLVRSAFQVMGVLTSIGAEHDLSLTQLRVLGILRDRRARMTDLAAFLGLDKSTMSGLVDRAERRGLLARGRNPEDGRVIDVFMTPAGLELAEQLQDKVRQALSPATGRLTPDQRAQLVQLLEPVVTPPLTMNPRPAGQR</sequence>
<dbReference type="Proteomes" id="UP000612585">
    <property type="component" value="Unassembled WGS sequence"/>
</dbReference>
<accession>A0A8J3Z5H2</accession>
<dbReference type="SMART" id="SM00347">
    <property type="entry name" value="HTH_MARR"/>
    <property type="match status" value="1"/>
</dbReference>
<dbReference type="InterPro" id="IPR036390">
    <property type="entry name" value="WH_DNA-bd_sf"/>
</dbReference>
<keyword evidence="3" id="KW-1185">Reference proteome</keyword>
<dbReference type="RefSeq" id="WP_203996454.1">
    <property type="nucleotide sequence ID" value="NZ_BOPG01000030.1"/>
</dbReference>
<evidence type="ECO:0000259" key="1">
    <source>
        <dbReference type="PROSITE" id="PS50995"/>
    </source>
</evidence>
<dbReference type="AlphaFoldDB" id="A0A8J3Z5H2"/>
<dbReference type="PROSITE" id="PS50995">
    <property type="entry name" value="HTH_MARR_2"/>
    <property type="match status" value="1"/>
</dbReference>
<dbReference type="SUPFAM" id="SSF46785">
    <property type="entry name" value="Winged helix' DNA-binding domain"/>
    <property type="match status" value="1"/>
</dbReference>
<feature type="domain" description="HTH marR-type" evidence="1">
    <location>
        <begin position="7"/>
        <end position="138"/>
    </location>
</feature>
<organism evidence="2 3">
    <name type="scientific">Virgisporangium aurantiacum</name>
    <dbReference type="NCBI Taxonomy" id="175570"/>
    <lineage>
        <taxon>Bacteria</taxon>
        <taxon>Bacillati</taxon>
        <taxon>Actinomycetota</taxon>
        <taxon>Actinomycetes</taxon>
        <taxon>Micromonosporales</taxon>
        <taxon>Micromonosporaceae</taxon>
        <taxon>Virgisporangium</taxon>
    </lineage>
</organism>
<gene>
    <name evidence="2" type="ORF">Vau01_047730</name>
</gene>
<proteinExistence type="predicted"/>
<dbReference type="Pfam" id="PF12802">
    <property type="entry name" value="MarR_2"/>
    <property type="match status" value="1"/>
</dbReference>
<dbReference type="InterPro" id="IPR039422">
    <property type="entry name" value="MarR/SlyA-like"/>
</dbReference>
<dbReference type="Gene3D" id="1.10.10.10">
    <property type="entry name" value="Winged helix-like DNA-binding domain superfamily/Winged helix DNA-binding domain"/>
    <property type="match status" value="1"/>
</dbReference>
<comment type="caution">
    <text evidence="2">The sequence shown here is derived from an EMBL/GenBank/DDBJ whole genome shotgun (WGS) entry which is preliminary data.</text>
</comment>
<dbReference type="InterPro" id="IPR036388">
    <property type="entry name" value="WH-like_DNA-bd_sf"/>
</dbReference>